<dbReference type="AlphaFoldDB" id="A0A081NKZ1"/>
<name>A0A081NKZ1_9GAMM</name>
<comment type="caution">
    <text evidence="1">The sequence shown here is derived from an EMBL/GenBank/DDBJ whole genome shotgun (WGS) entry which is preliminary data.</text>
</comment>
<reference evidence="1 2" key="1">
    <citation type="submission" date="2014-06" db="EMBL/GenBank/DDBJ databases">
        <title>Whole Genome Sequences of Three Symbiotic Endozoicomonas Bacteria.</title>
        <authorList>
            <person name="Neave M.J."/>
            <person name="Apprill A."/>
            <person name="Voolstra C.R."/>
        </authorList>
    </citation>
    <scope>NUCLEOTIDE SEQUENCE [LARGE SCALE GENOMIC DNA]</scope>
    <source>
        <strain evidence="1 2">DSM 25634</strain>
    </source>
</reference>
<dbReference type="RefSeq" id="WP_034832765.1">
    <property type="nucleotide sequence ID" value="NZ_JOKH01000001.1"/>
</dbReference>
<protein>
    <submittedName>
        <fullName evidence="1">Uncharacterized protein</fullName>
    </submittedName>
</protein>
<dbReference type="EMBL" id="JOKH01000001">
    <property type="protein sequence ID" value="KEQ19114.1"/>
    <property type="molecule type" value="Genomic_DNA"/>
</dbReference>
<evidence type="ECO:0000313" key="1">
    <source>
        <dbReference type="EMBL" id="KEQ19114.1"/>
    </source>
</evidence>
<evidence type="ECO:0000313" key="2">
    <source>
        <dbReference type="Proteomes" id="UP000028073"/>
    </source>
</evidence>
<dbReference type="OrthoDB" id="9817110at2"/>
<sequence>MAVGNDKDSSSLWGWVSGTRETLKSKVAEALGYSWGSSITTPDAEIIPYIQQKKVAFHKPIHVRYIENIHSLSYTELRDQLIQALQEQHEPANAGDQIDRIRRGVIDICIANLATDDHDKLLRNWANFEHLMPGFPKDLLLSKWYQEQNKDPLESLTPALPDLINIWDPKLIPEASVEDLDDVMRVFESLFEKYKKDDNEDHPDTRVFTVRWAYDFMRHNRLDLFLDLYRNSRWLQQVLPKSCILAIQKSLAGNKITDIYIGLAKKDLDRTQRDVVDDKTISFRRAAMLQKSSHQYNSAIAGLREALKANRTKEYGASEADLPQYQARKKQLESIRELLAAGQWKKAHVEAQKDEELFTEIGEMTADMTERDAFQLAGMYVPQVLHARLLIAYQSCLAKGNTDEFFQFFRPDPCSYNHWTCVLERSEFENLKDQIQEALSTRLNEDRKVVSRTPDEIEQELDRFEEGLQKFMLNKFEE</sequence>
<proteinExistence type="predicted"/>
<keyword evidence="2" id="KW-1185">Reference proteome</keyword>
<accession>A0A081NKZ1</accession>
<gene>
    <name evidence="1" type="ORF">GZ78_03665</name>
</gene>
<organism evidence="1 2">
    <name type="scientific">Endozoicomonas numazuensis</name>
    <dbReference type="NCBI Taxonomy" id="1137799"/>
    <lineage>
        <taxon>Bacteria</taxon>
        <taxon>Pseudomonadati</taxon>
        <taxon>Pseudomonadota</taxon>
        <taxon>Gammaproteobacteria</taxon>
        <taxon>Oceanospirillales</taxon>
        <taxon>Endozoicomonadaceae</taxon>
        <taxon>Endozoicomonas</taxon>
    </lineage>
</organism>
<dbReference type="Proteomes" id="UP000028073">
    <property type="component" value="Unassembled WGS sequence"/>
</dbReference>